<gene>
    <name evidence="8" type="ORF">G5B36_13125</name>
    <name evidence="7" type="ORF">L0N08_16370</name>
</gene>
<keyword evidence="4" id="KW-0862">Zinc</keyword>
<sequence length="280" mass="32018">MDFFDTGREMTSPHTSGRLYGELSWEELRNMSTDLTEEERRAPHALYYGQPMAEVQAEHKKAMESKALAPHQCVMPGELGASLFGGSLGSPENGYGVLDNGVGYAAVRIDQNGITDEMIRKYREEFAHEGSLFYKTWFPGAHLIHYLDGAAEDFGWGFCNMKFSRDEFEFSHLGITKEDIPRLDPDCINLIGVNALATDIMHPEQGPDYMAMVCYTRLSAGGRELRIRYWNGLRFEAAGKVVLKVRHTRDVMEQRMNMMMSHCMREYCNELRLIKAFWNT</sequence>
<reference evidence="8" key="2">
    <citation type="submission" date="2020-02" db="EMBL/GenBank/DDBJ databases">
        <authorList>
            <person name="Littmann E."/>
            <person name="Sorbara M."/>
        </authorList>
    </citation>
    <scope>NUCLEOTIDE SEQUENCE</scope>
    <source>
        <strain evidence="8">MSK.1.17</strain>
    </source>
</reference>
<dbReference type="Proteomes" id="UP000669239">
    <property type="component" value="Unassembled WGS sequence"/>
</dbReference>
<dbReference type="GO" id="GO:0016787">
    <property type="term" value="F:hydrolase activity"/>
    <property type="evidence" value="ECO:0007669"/>
    <property type="project" value="UniProtKB-KW"/>
</dbReference>
<dbReference type="AlphaFoldDB" id="A0AAW5C372"/>
<dbReference type="EMBL" id="JAKNGE010000020">
    <property type="protein sequence ID" value="MCG4747001.1"/>
    <property type="molecule type" value="Genomic_DNA"/>
</dbReference>
<dbReference type="Pfam" id="PF18089">
    <property type="entry name" value="DAPG_hydrolase"/>
    <property type="match status" value="2"/>
</dbReference>
<dbReference type="GeneID" id="97205129"/>
<keyword evidence="2" id="KW-0479">Metal-binding</keyword>
<reference evidence="7" key="3">
    <citation type="submission" date="2022-01" db="EMBL/GenBank/DDBJ databases">
        <title>Collection of gut derived symbiotic bacterial strains cultured from healthy donors.</title>
        <authorList>
            <person name="Lin H."/>
            <person name="Kohout C."/>
            <person name="Waligurski E."/>
            <person name="Pamer E.G."/>
        </authorList>
    </citation>
    <scope>NUCLEOTIDE SEQUENCE</scope>
    <source>
        <strain evidence="7">DFI.6.55</strain>
    </source>
</reference>
<dbReference type="Proteomes" id="UP001299608">
    <property type="component" value="Unassembled WGS sequence"/>
</dbReference>
<comment type="caution">
    <text evidence="7">The sequence shown here is derived from an EMBL/GenBank/DDBJ whole genome shotgun (WGS) entry which is preliminary data.</text>
</comment>
<evidence type="ECO:0000256" key="1">
    <source>
        <dbReference type="ARBA" id="ARBA00001947"/>
    </source>
</evidence>
<dbReference type="InterPro" id="IPR041526">
    <property type="entry name" value="DAPG_hydrolase"/>
</dbReference>
<keyword evidence="3" id="KW-0378">Hydrolase</keyword>
<dbReference type="RefSeq" id="WP_165642287.1">
    <property type="nucleotide sequence ID" value="NZ_BAABZL010000001.1"/>
</dbReference>
<evidence type="ECO:0000313" key="8">
    <source>
        <dbReference type="EMBL" id="NSJ49634.1"/>
    </source>
</evidence>
<comment type="cofactor">
    <cofactor evidence="1">
        <name>Zn(2+)</name>
        <dbReference type="ChEBI" id="CHEBI:29105"/>
    </cofactor>
</comment>
<evidence type="ECO:0000313" key="9">
    <source>
        <dbReference type="Proteomes" id="UP000669239"/>
    </source>
</evidence>
<name>A0AAW5C372_9FIRM</name>
<evidence type="ECO:0000313" key="10">
    <source>
        <dbReference type="Proteomes" id="UP001299608"/>
    </source>
</evidence>
<feature type="domain" description="DAPG hydrolase PhiG" evidence="6">
    <location>
        <begin position="91"/>
        <end position="145"/>
    </location>
</feature>
<evidence type="ECO:0000256" key="5">
    <source>
        <dbReference type="ARBA" id="ARBA00023459"/>
    </source>
</evidence>
<feature type="domain" description="DAPG hydrolase PhiG" evidence="6">
    <location>
        <begin position="193"/>
        <end position="269"/>
    </location>
</feature>
<organism evidence="7 10">
    <name type="scientific">Enterocloster aldenensis</name>
    <dbReference type="NCBI Taxonomy" id="358742"/>
    <lineage>
        <taxon>Bacteria</taxon>
        <taxon>Bacillati</taxon>
        <taxon>Bacillota</taxon>
        <taxon>Clostridia</taxon>
        <taxon>Lachnospirales</taxon>
        <taxon>Lachnospiraceae</taxon>
        <taxon>Enterocloster</taxon>
    </lineage>
</organism>
<dbReference type="GO" id="GO:0046872">
    <property type="term" value="F:metal ion binding"/>
    <property type="evidence" value="ECO:0007669"/>
    <property type="project" value="UniProtKB-KW"/>
</dbReference>
<proteinExistence type="inferred from homology"/>
<evidence type="ECO:0000259" key="6">
    <source>
        <dbReference type="Pfam" id="PF18089"/>
    </source>
</evidence>
<comment type="similarity">
    <text evidence="5">Belongs to the DAPG/phloretin hydrolase family.</text>
</comment>
<accession>A0AAW5C372</accession>
<evidence type="ECO:0000256" key="2">
    <source>
        <dbReference type="ARBA" id="ARBA00022723"/>
    </source>
</evidence>
<evidence type="ECO:0000256" key="3">
    <source>
        <dbReference type="ARBA" id="ARBA00022801"/>
    </source>
</evidence>
<evidence type="ECO:0000256" key="4">
    <source>
        <dbReference type="ARBA" id="ARBA00022833"/>
    </source>
</evidence>
<reference evidence="8 9" key="1">
    <citation type="journal article" date="2020" name="Cell Host Microbe">
        <title>Functional and Genomic Variation between Human-Derived Isolates of Lachnospiraceae Reveals Inter- and Intra-Species Diversity.</title>
        <authorList>
            <person name="Sorbara M.T."/>
            <person name="Littmann E.R."/>
            <person name="Fontana E."/>
            <person name="Moody T.U."/>
            <person name="Kohout C.E."/>
            <person name="Gjonbalaj M."/>
            <person name="Eaton V."/>
            <person name="Seok R."/>
            <person name="Leiner I.M."/>
            <person name="Pamer E.G."/>
        </authorList>
    </citation>
    <scope>NUCLEOTIDE SEQUENCE [LARGE SCALE GENOMIC DNA]</scope>
    <source>
        <strain evidence="8 9">MSK.1.17</strain>
    </source>
</reference>
<evidence type="ECO:0000313" key="7">
    <source>
        <dbReference type="EMBL" id="MCG4747001.1"/>
    </source>
</evidence>
<keyword evidence="9" id="KW-1185">Reference proteome</keyword>
<protein>
    <recommendedName>
        <fullName evidence="6">DAPG hydrolase PhiG domain-containing protein</fullName>
    </recommendedName>
</protein>
<dbReference type="EMBL" id="JAAITT010000017">
    <property type="protein sequence ID" value="NSJ49634.1"/>
    <property type="molecule type" value="Genomic_DNA"/>
</dbReference>